<keyword evidence="2" id="KW-0274">FAD</keyword>
<dbReference type="EMBL" id="JAINDJ010000005">
    <property type="protein sequence ID" value="KAG9446658.1"/>
    <property type="molecule type" value="Genomic_DNA"/>
</dbReference>
<dbReference type="InterPro" id="IPR050641">
    <property type="entry name" value="RIFMO-like"/>
</dbReference>
<keyword evidence="1" id="KW-0285">Flavoprotein</keyword>
<organism evidence="4 5">
    <name type="scientific">Aristolochia fimbriata</name>
    <name type="common">White veined hardy Dutchman's pipe vine</name>
    <dbReference type="NCBI Taxonomy" id="158543"/>
    <lineage>
        <taxon>Eukaryota</taxon>
        <taxon>Viridiplantae</taxon>
        <taxon>Streptophyta</taxon>
        <taxon>Embryophyta</taxon>
        <taxon>Tracheophyta</taxon>
        <taxon>Spermatophyta</taxon>
        <taxon>Magnoliopsida</taxon>
        <taxon>Magnoliidae</taxon>
        <taxon>Piperales</taxon>
        <taxon>Aristolochiaceae</taxon>
        <taxon>Aristolochia</taxon>
    </lineage>
</organism>
<feature type="domain" description="FAD-binding" evidence="3">
    <location>
        <begin position="47"/>
        <end position="419"/>
    </location>
</feature>
<reference evidence="4 5" key="1">
    <citation type="submission" date="2021-07" db="EMBL/GenBank/DDBJ databases">
        <title>The Aristolochia fimbriata genome: insights into angiosperm evolution, floral development and chemical biosynthesis.</title>
        <authorList>
            <person name="Jiao Y."/>
        </authorList>
    </citation>
    <scope>NUCLEOTIDE SEQUENCE [LARGE SCALE GENOMIC DNA]</scope>
    <source>
        <strain evidence="4">IBCAS-2021</strain>
        <tissue evidence="4">Leaf</tissue>
    </source>
</reference>
<evidence type="ECO:0000313" key="4">
    <source>
        <dbReference type="EMBL" id="KAG9446658.1"/>
    </source>
</evidence>
<dbReference type="Pfam" id="PF01494">
    <property type="entry name" value="FAD_binding_3"/>
    <property type="match status" value="1"/>
</dbReference>
<dbReference type="Gene3D" id="3.50.50.60">
    <property type="entry name" value="FAD/NAD(P)-binding domain"/>
    <property type="match status" value="1"/>
</dbReference>
<evidence type="ECO:0000313" key="5">
    <source>
        <dbReference type="Proteomes" id="UP000825729"/>
    </source>
</evidence>
<gene>
    <name evidence="4" type="ORF">H6P81_012786</name>
</gene>
<dbReference type="GO" id="GO:0006744">
    <property type="term" value="P:ubiquinone biosynthetic process"/>
    <property type="evidence" value="ECO:0007669"/>
    <property type="project" value="TreeGrafter"/>
</dbReference>
<proteinExistence type="predicted"/>
<dbReference type="GO" id="GO:0071949">
    <property type="term" value="F:FAD binding"/>
    <property type="evidence" value="ECO:0007669"/>
    <property type="project" value="InterPro"/>
</dbReference>
<dbReference type="Gene3D" id="3.40.30.120">
    <property type="match status" value="1"/>
</dbReference>
<dbReference type="PRINTS" id="PR00420">
    <property type="entry name" value="RNGMNOXGNASE"/>
</dbReference>
<dbReference type="GO" id="GO:0016709">
    <property type="term" value="F:oxidoreductase activity, acting on paired donors, with incorporation or reduction of molecular oxygen, NAD(P)H as one donor, and incorporation of one atom of oxygen"/>
    <property type="evidence" value="ECO:0007669"/>
    <property type="project" value="UniProtKB-ARBA"/>
</dbReference>
<evidence type="ECO:0000256" key="1">
    <source>
        <dbReference type="ARBA" id="ARBA00022630"/>
    </source>
</evidence>
<evidence type="ECO:0000259" key="3">
    <source>
        <dbReference type="Pfam" id="PF01494"/>
    </source>
</evidence>
<dbReference type="AlphaFoldDB" id="A0AAV7EHF6"/>
<keyword evidence="5" id="KW-1185">Reference proteome</keyword>
<dbReference type="PANTHER" id="PTHR43004:SF6">
    <property type="entry name" value="FAD_NAD(P)-BINDING OXIDOREDUCTASE FAMILY PROTEIN"/>
    <property type="match status" value="1"/>
</dbReference>
<sequence>MKMALSKFLRTWRGFSTRRLPLNILCVSPIRSYSSFEKNGGDEAILPVLIVGAGPVGLLLSILLTKLGIKCAVLEKNASFSQHPQAHFINNRSMEIFCKVDGLAEEIQRLQPPVDLWRKFVYCTSLTGPILGSVDHMQPQDFRQIHSPVSVAHFSQYKLHQLLLKLLKDLDFNVCKSDELDNPELGWERKILMGHECLSIEPSSDNVTVGVSILKDGQKITRNIKCSILVGSDGAGSTLRKLMGISMTGEKDLQKLISIHFFSRDLGKYLCCQRPGMLFFIFNSEAIGVLVAHDLKQGEFVLQIPFYPPQQKIEDFSSEVCKEIILKLVGQKLEDVCVKDVKPWVMHAEVAERFVSCGNRVILIGDAAHRFPPAGGFGMNTGIQDAHNLAWKIACAFNGVTSTSIIQTYEMERKPIAHFNTELSVNNFKAAMSVPAALGLDPTVANAVHRVINGAVASVLPSGLQKALLEGIFTVGRAQLLQPILSEKNPLGSSRLSKLRTILDEGKSLQLQFPAEDLGFRYLEGALVLDSASRKANAIPAPTGRRKDYVPSSEPGARLPHMNVRMLNIPPDKATVSTLDLVNGGVLEFLLIIAPAAEAYNLARVSSEVAQRFKVSLKVCVMWPPGSFTGFTDGSKDSLHPCTNFIDVEEVRRSGTWSSWWEMCEMTQKGAILVRPDDHIAWRVKSEVIGDPVMEMERVFSLVLQKKLD</sequence>
<dbReference type="InterPro" id="IPR036188">
    <property type="entry name" value="FAD/NAD-bd_sf"/>
</dbReference>
<name>A0AAV7EHF6_ARIFI</name>
<comment type="caution">
    <text evidence="4">The sequence shown here is derived from an EMBL/GenBank/DDBJ whole genome shotgun (WGS) entry which is preliminary data.</text>
</comment>
<dbReference type="GO" id="GO:0005739">
    <property type="term" value="C:mitochondrion"/>
    <property type="evidence" value="ECO:0007669"/>
    <property type="project" value="TreeGrafter"/>
</dbReference>
<dbReference type="InterPro" id="IPR002938">
    <property type="entry name" value="FAD-bd"/>
</dbReference>
<dbReference type="SUPFAM" id="SSF51905">
    <property type="entry name" value="FAD/NAD(P)-binding domain"/>
    <property type="match status" value="1"/>
</dbReference>
<dbReference type="Proteomes" id="UP000825729">
    <property type="component" value="Unassembled WGS sequence"/>
</dbReference>
<dbReference type="Gene3D" id="3.30.9.10">
    <property type="entry name" value="D-Amino Acid Oxidase, subunit A, domain 2"/>
    <property type="match status" value="1"/>
</dbReference>
<dbReference type="PANTHER" id="PTHR43004">
    <property type="entry name" value="TRK SYSTEM POTASSIUM UPTAKE PROTEIN"/>
    <property type="match status" value="1"/>
</dbReference>
<evidence type="ECO:0000256" key="2">
    <source>
        <dbReference type="ARBA" id="ARBA00022827"/>
    </source>
</evidence>
<protein>
    <recommendedName>
        <fullName evidence="3">FAD-binding domain-containing protein</fullName>
    </recommendedName>
</protein>
<accession>A0AAV7EHF6</accession>